<evidence type="ECO:0008006" key="3">
    <source>
        <dbReference type="Google" id="ProtNLM"/>
    </source>
</evidence>
<keyword evidence="2" id="KW-1185">Reference proteome</keyword>
<gene>
    <name evidence="1" type="ORF">nbrc107697_31520</name>
</gene>
<dbReference type="Proteomes" id="UP000444980">
    <property type="component" value="Unassembled WGS sequence"/>
</dbReference>
<name>A0A7I9V1T3_9ACTN</name>
<accession>A0A7I9V1T3</accession>
<reference evidence="2" key="1">
    <citation type="submission" date="2019-06" db="EMBL/GenBank/DDBJ databases">
        <title>Gordonia isolated from sludge of a wastewater treatment plant.</title>
        <authorList>
            <person name="Tamura T."/>
            <person name="Aoyama K."/>
            <person name="Kang Y."/>
            <person name="Saito S."/>
            <person name="Akiyama N."/>
            <person name="Yazawa K."/>
            <person name="Gonoi T."/>
            <person name="Mikami Y."/>
        </authorList>
    </citation>
    <scope>NUCLEOTIDE SEQUENCE [LARGE SCALE GENOMIC DNA]</scope>
    <source>
        <strain evidence="2">NBRC 107697</strain>
    </source>
</reference>
<dbReference type="AlphaFoldDB" id="A0A7I9V1T3"/>
<dbReference type="RefSeq" id="WP_161928431.1">
    <property type="nucleotide sequence ID" value="NZ_BJOU01000017.1"/>
</dbReference>
<organism evidence="1 2">
    <name type="scientific">Gordonia crocea</name>
    <dbReference type="NCBI Taxonomy" id="589162"/>
    <lineage>
        <taxon>Bacteria</taxon>
        <taxon>Bacillati</taxon>
        <taxon>Actinomycetota</taxon>
        <taxon>Actinomycetes</taxon>
        <taxon>Mycobacteriales</taxon>
        <taxon>Gordoniaceae</taxon>
        <taxon>Gordonia</taxon>
    </lineage>
</organism>
<protein>
    <recommendedName>
        <fullName evidence="3">DUF4157 domain-containing protein</fullName>
    </recommendedName>
</protein>
<comment type="caution">
    <text evidence="1">The sequence shown here is derived from an EMBL/GenBank/DDBJ whole genome shotgun (WGS) entry which is preliminary data.</text>
</comment>
<proteinExistence type="predicted"/>
<dbReference type="EMBL" id="BJOU01000017">
    <property type="protein sequence ID" value="GED99113.1"/>
    <property type="molecule type" value="Genomic_DNA"/>
</dbReference>
<evidence type="ECO:0000313" key="2">
    <source>
        <dbReference type="Proteomes" id="UP000444980"/>
    </source>
</evidence>
<dbReference type="OrthoDB" id="5191158at2"/>
<evidence type="ECO:0000313" key="1">
    <source>
        <dbReference type="EMBL" id="GED99113.1"/>
    </source>
</evidence>
<sequence>MGDDDVRRAVRATRVVNAGPDADDERRIAARQEANRWSYGRFRRLAEANGVRMATTPNGMLIAAGGNAAARLGSHRGGTTWGDVFLLNAGRRADPAAVLRLAIRGGVAVYEYGTRVRPGVLPLDRLLCHEEIHARQWARMGPTRFPVAYLRAEMVAAATGRPNRFEVEAGLADGGYSDPRA</sequence>